<dbReference type="RefSeq" id="WP_006114188.1">
    <property type="nucleotide sequence ID" value="NZ_AOJL01000057.1"/>
</dbReference>
<dbReference type="Gene3D" id="1.10.10.10">
    <property type="entry name" value="Winged helix-like DNA-binding domain superfamily/Winged helix DNA-binding domain"/>
    <property type="match status" value="1"/>
</dbReference>
<dbReference type="Proteomes" id="UP000011509">
    <property type="component" value="Unassembled WGS sequence"/>
</dbReference>
<feature type="domain" description="Transcription regulator PadR N-terminal" evidence="1">
    <location>
        <begin position="15"/>
        <end position="78"/>
    </location>
</feature>
<gene>
    <name evidence="2" type="ORF">C464_13245</name>
</gene>
<dbReference type="PATRIC" id="fig|1227466.3.peg.2632"/>
<dbReference type="InterPro" id="IPR005149">
    <property type="entry name" value="Tscrpt_reg_PadR_N"/>
</dbReference>
<keyword evidence="3" id="KW-1185">Reference proteome</keyword>
<accession>M0ECJ7</accession>
<evidence type="ECO:0000313" key="3">
    <source>
        <dbReference type="Proteomes" id="UP000011509"/>
    </source>
</evidence>
<dbReference type="OrthoDB" id="190025at2157"/>
<dbReference type="InterPro" id="IPR036390">
    <property type="entry name" value="WH_DNA-bd_sf"/>
</dbReference>
<dbReference type="EMBL" id="AOJL01000057">
    <property type="protein sequence ID" value="ELZ44597.1"/>
    <property type="molecule type" value="Genomic_DNA"/>
</dbReference>
<name>M0ECJ7_9EURY</name>
<protein>
    <submittedName>
        <fullName evidence="2">Transcriptional regulator PadR family protein</fullName>
    </submittedName>
</protein>
<comment type="caution">
    <text evidence="2">The sequence shown here is derived from an EMBL/GenBank/DDBJ whole genome shotgun (WGS) entry which is preliminary data.</text>
</comment>
<dbReference type="AlphaFoldDB" id="M0ECJ7"/>
<dbReference type="SUPFAM" id="SSF46785">
    <property type="entry name" value="Winged helix' DNA-binding domain"/>
    <property type="match status" value="1"/>
</dbReference>
<evidence type="ECO:0000259" key="1">
    <source>
        <dbReference type="Pfam" id="PF03551"/>
    </source>
</evidence>
<sequence>MDDLTAFQRDMLFVIAGHEKPHGLKIKNMLENYYEDEVNHGRLYPNLDDLVDEGLINKGEKDKRTNWYTLSAQGIEVLNHRRNWEDQFVEQHF</sequence>
<proteinExistence type="predicted"/>
<reference evidence="2 3" key="1">
    <citation type="journal article" date="2014" name="PLoS Genet.">
        <title>Phylogenetically driven sequencing of extremely halophilic archaea reveals strategies for static and dynamic osmo-response.</title>
        <authorList>
            <person name="Becker E.A."/>
            <person name="Seitzer P.M."/>
            <person name="Tritt A."/>
            <person name="Larsen D."/>
            <person name="Krusor M."/>
            <person name="Yao A.I."/>
            <person name="Wu D."/>
            <person name="Madern D."/>
            <person name="Eisen J.A."/>
            <person name="Darling A.E."/>
            <person name="Facciotti M.T."/>
        </authorList>
    </citation>
    <scope>NUCLEOTIDE SEQUENCE [LARGE SCALE GENOMIC DNA]</scope>
    <source>
        <strain evidence="2 3">DSM 10284</strain>
    </source>
</reference>
<dbReference type="Pfam" id="PF03551">
    <property type="entry name" value="PadR"/>
    <property type="match status" value="1"/>
</dbReference>
<dbReference type="InterPro" id="IPR036388">
    <property type="entry name" value="WH-like_DNA-bd_sf"/>
</dbReference>
<organism evidence="2 3">
    <name type="scientific">Halorubrum coriense DSM 10284</name>
    <dbReference type="NCBI Taxonomy" id="1227466"/>
    <lineage>
        <taxon>Archaea</taxon>
        <taxon>Methanobacteriati</taxon>
        <taxon>Methanobacteriota</taxon>
        <taxon>Stenosarchaea group</taxon>
        <taxon>Halobacteria</taxon>
        <taxon>Halobacteriales</taxon>
        <taxon>Haloferacaceae</taxon>
        <taxon>Halorubrum</taxon>
    </lineage>
</organism>
<evidence type="ECO:0000313" key="2">
    <source>
        <dbReference type="EMBL" id="ELZ44597.1"/>
    </source>
</evidence>